<dbReference type="GO" id="GO:0006508">
    <property type="term" value="P:proteolysis"/>
    <property type="evidence" value="ECO:0007669"/>
    <property type="project" value="UniProtKB-KW"/>
</dbReference>
<evidence type="ECO:0000313" key="9">
    <source>
        <dbReference type="EMBL" id="PKY65319.1"/>
    </source>
</evidence>
<feature type="chain" id="PRO_5014154427" evidence="7">
    <location>
        <begin position="44"/>
        <end position="404"/>
    </location>
</feature>
<feature type="domain" description="Peptidase S8/S53" evidence="8">
    <location>
        <begin position="70"/>
        <end position="320"/>
    </location>
</feature>
<evidence type="ECO:0000256" key="5">
    <source>
        <dbReference type="PROSITE-ProRule" id="PRU01240"/>
    </source>
</evidence>
<dbReference type="InterPro" id="IPR023828">
    <property type="entry name" value="Peptidase_S8_Ser-AS"/>
</dbReference>
<feature type="active site" description="Charge relay system" evidence="5">
    <location>
        <position position="79"/>
    </location>
</feature>
<keyword evidence="7" id="KW-0732">Signal</keyword>
<evidence type="ECO:0000256" key="4">
    <source>
        <dbReference type="ARBA" id="ARBA00022825"/>
    </source>
</evidence>
<evidence type="ECO:0000313" key="10">
    <source>
        <dbReference type="Proteomes" id="UP000234198"/>
    </source>
</evidence>
<gene>
    <name evidence="9" type="ORF">CYJ22_00005</name>
</gene>
<dbReference type="Gene3D" id="3.40.50.200">
    <property type="entry name" value="Peptidase S8/S53 domain"/>
    <property type="match status" value="1"/>
</dbReference>
<comment type="similarity">
    <text evidence="1 5">Belongs to the peptidase S8 family.</text>
</comment>
<proteinExistence type="inferred from homology"/>
<feature type="region of interest" description="Disordered" evidence="6">
    <location>
        <begin position="330"/>
        <end position="355"/>
    </location>
</feature>
<organism evidence="9 10">
    <name type="scientific">Schaalia odontolytica</name>
    <dbReference type="NCBI Taxonomy" id="1660"/>
    <lineage>
        <taxon>Bacteria</taxon>
        <taxon>Bacillati</taxon>
        <taxon>Actinomycetota</taxon>
        <taxon>Actinomycetes</taxon>
        <taxon>Actinomycetales</taxon>
        <taxon>Actinomycetaceae</taxon>
        <taxon>Schaalia</taxon>
    </lineage>
</organism>
<dbReference type="PANTHER" id="PTHR43806">
    <property type="entry name" value="PEPTIDASE S8"/>
    <property type="match status" value="1"/>
</dbReference>
<dbReference type="PRINTS" id="PR00723">
    <property type="entry name" value="SUBTILISIN"/>
</dbReference>
<feature type="active site" description="Charge relay system" evidence="5">
    <location>
        <position position="111"/>
    </location>
</feature>
<dbReference type="SUPFAM" id="SSF52743">
    <property type="entry name" value="Subtilisin-like"/>
    <property type="match status" value="1"/>
</dbReference>
<keyword evidence="2 5" id="KW-0645">Protease</keyword>
<dbReference type="Proteomes" id="UP000234198">
    <property type="component" value="Unassembled WGS sequence"/>
</dbReference>
<dbReference type="CDD" id="cd00306">
    <property type="entry name" value="Peptidases_S8_S53"/>
    <property type="match status" value="1"/>
</dbReference>
<dbReference type="PANTHER" id="PTHR43806:SF11">
    <property type="entry name" value="CEREVISIN-RELATED"/>
    <property type="match status" value="1"/>
</dbReference>
<dbReference type="RefSeq" id="WP_101600150.1">
    <property type="nucleotide sequence ID" value="NZ_PKKM01000001.1"/>
</dbReference>
<feature type="signal peptide" evidence="7">
    <location>
        <begin position="1"/>
        <end position="43"/>
    </location>
</feature>
<dbReference type="InterPro" id="IPR000209">
    <property type="entry name" value="Peptidase_S8/S53_dom"/>
</dbReference>
<sequence length="404" mass="42226">MGYQAMVNSVNTTRCLHRSSVVVASAVALTAASLIVPVAPAHAADPITAADQPYFTYYHLDQARAKGYTGKGVTIAMIDGPVETTALELAGASIQEKETCSINSSLASKSHGTSVASILVSPNYGVAPDATLLAYRTGSKQDGDQPSSDCIDGSSRIKYGYAWLLNSAMNDGAQIINLSSSSTSQENELKWAIARSMAQGIIITASAGNEATDGNATSLSQWSGVVGVSAIGIDDSRQEYSSWGQGVTTAAVGGPLAVHDYVSGQVTQVSGTSVSAPIVAGTLALARQKWPNATSNQLLQLLVKTGLNPDHGWNQYTGYGAIDPAAMVKTDPSQFPDENPLADKGGGSSPTQSEVQQYLDGIVDPTEIVNDNSYTYRGLDESKLTDPMNTSVTHLGTSPRYHAK</sequence>
<protein>
    <submittedName>
        <fullName evidence="9">Alkaline protease</fullName>
    </submittedName>
</protein>
<name>A0A2I1I2H7_9ACTO</name>
<dbReference type="PROSITE" id="PS51892">
    <property type="entry name" value="SUBTILASE"/>
    <property type="match status" value="1"/>
</dbReference>
<evidence type="ECO:0000256" key="6">
    <source>
        <dbReference type="SAM" id="MobiDB-lite"/>
    </source>
</evidence>
<dbReference type="InterPro" id="IPR036852">
    <property type="entry name" value="Peptidase_S8/S53_dom_sf"/>
</dbReference>
<reference evidence="9 10" key="1">
    <citation type="submission" date="2017-12" db="EMBL/GenBank/DDBJ databases">
        <title>Phylogenetic diversity of female urinary microbiome.</title>
        <authorList>
            <person name="Thomas-White K."/>
            <person name="Wolfe A.J."/>
        </authorList>
    </citation>
    <scope>NUCLEOTIDE SEQUENCE [LARGE SCALE GENOMIC DNA]</scope>
    <source>
        <strain evidence="9 10">UMB0018</strain>
    </source>
</reference>
<dbReference type="InterPro" id="IPR015500">
    <property type="entry name" value="Peptidase_S8_subtilisin-rel"/>
</dbReference>
<feature type="compositionally biased region" description="Polar residues" evidence="6">
    <location>
        <begin position="387"/>
        <end position="396"/>
    </location>
</feature>
<accession>A0A2I1I2H7</accession>
<dbReference type="InterPro" id="IPR022398">
    <property type="entry name" value="Peptidase_S8_His-AS"/>
</dbReference>
<dbReference type="EMBL" id="PKKM01000001">
    <property type="protein sequence ID" value="PKY65319.1"/>
    <property type="molecule type" value="Genomic_DNA"/>
</dbReference>
<feature type="region of interest" description="Disordered" evidence="6">
    <location>
        <begin position="380"/>
        <end position="404"/>
    </location>
</feature>
<evidence type="ECO:0000256" key="3">
    <source>
        <dbReference type="ARBA" id="ARBA00022801"/>
    </source>
</evidence>
<evidence type="ECO:0000256" key="2">
    <source>
        <dbReference type="ARBA" id="ARBA00022670"/>
    </source>
</evidence>
<dbReference type="PROSITE" id="PS00138">
    <property type="entry name" value="SUBTILASE_SER"/>
    <property type="match status" value="1"/>
</dbReference>
<dbReference type="InterPro" id="IPR050131">
    <property type="entry name" value="Peptidase_S8_subtilisin-like"/>
</dbReference>
<keyword evidence="3 5" id="KW-0378">Hydrolase</keyword>
<feature type="active site" description="Charge relay system" evidence="5">
    <location>
        <position position="273"/>
    </location>
</feature>
<keyword evidence="4 5" id="KW-0720">Serine protease</keyword>
<dbReference type="AlphaFoldDB" id="A0A2I1I2H7"/>
<evidence type="ECO:0000256" key="7">
    <source>
        <dbReference type="SAM" id="SignalP"/>
    </source>
</evidence>
<comment type="caution">
    <text evidence="9">The sequence shown here is derived from an EMBL/GenBank/DDBJ whole genome shotgun (WGS) entry which is preliminary data.</text>
</comment>
<dbReference type="PROSITE" id="PS00137">
    <property type="entry name" value="SUBTILASE_HIS"/>
    <property type="match status" value="1"/>
</dbReference>
<evidence type="ECO:0000256" key="1">
    <source>
        <dbReference type="ARBA" id="ARBA00011073"/>
    </source>
</evidence>
<dbReference type="GO" id="GO:0004252">
    <property type="term" value="F:serine-type endopeptidase activity"/>
    <property type="evidence" value="ECO:0007669"/>
    <property type="project" value="UniProtKB-UniRule"/>
</dbReference>
<evidence type="ECO:0000259" key="8">
    <source>
        <dbReference type="Pfam" id="PF00082"/>
    </source>
</evidence>
<dbReference type="Pfam" id="PF00082">
    <property type="entry name" value="Peptidase_S8"/>
    <property type="match status" value="1"/>
</dbReference>